<dbReference type="InterPro" id="IPR017871">
    <property type="entry name" value="ABC_transporter-like_CS"/>
</dbReference>
<evidence type="ECO:0000259" key="17">
    <source>
        <dbReference type="PROSITE" id="PS50929"/>
    </source>
</evidence>
<feature type="transmembrane region" description="Helical" evidence="15">
    <location>
        <begin position="312"/>
        <end position="331"/>
    </location>
</feature>
<evidence type="ECO:0000259" key="18">
    <source>
        <dbReference type="PROSITE" id="PS50990"/>
    </source>
</evidence>
<reference evidence="19" key="1">
    <citation type="journal article" date="2004" name="FEMS Microbiol. Lett.">
        <title>Differences in mesentericin secretion systems from two Leuconostoc strains.</title>
        <authorList>
            <person name="Aucher W."/>
            <person name="Simonet V."/>
            <person name="Fremaux C."/>
            <person name="Dalet K."/>
            <person name="Simon L."/>
            <person name="Cenatiempo Y."/>
            <person name="Frere J."/>
            <person name="Berjeaud J.M."/>
        </authorList>
    </citation>
    <scope>NUCLEOTIDE SEQUENCE</scope>
    <source>
        <strain evidence="19">FR52</strain>
        <plasmid evidence="19">pFR38</plasmid>
    </source>
</reference>
<feature type="transmembrane region" description="Helical" evidence="15">
    <location>
        <begin position="206"/>
        <end position="223"/>
    </location>
</feature>
<dbReference type="InterPro" id="IPR011527">
    <property type="entry name" value="ABC1_TM_dom"/>
</dbReference>
<keyword evidence="5 15" id="KW-0812">Transmembrane</keyword>
<dbReference type="InterPro" id="IPR039421">
    <property type="entry name" value="Type_1_exporter"/>
</dbReference>
<keyword evidence="7" id="KW-0378">Hydrolase</keyword>
<evidence type="ECO:0000256" key="6">
    <source>
        <dbReference type="ARBA" id="ARBA00022741"/>
    </source>
</evidence>
<gene>
    <name evidence="19" type="primary">mesD</name>
</gene>
<dbReference type="CDD" id="cd02418">
    <property type="entry name" value="Peptidase_C39B"/>
    <property type="match status" value="1"/>
</dbReference>
<sequence>MVKTPMFHKKIDYISQVDERDCGVAALAMILSHYKTHLSLAKLRDLAKTDMEGTTALGIVNAANSLDFETIPIQADLSLFNKKDLPFPFIVHVIKEGKYPHYYVVYGMNGDQLLIADPDSTVGKTKMTKVHFNKEWTGVSIFIAPNPTYKPTKEKKRSLRSFFPVITRQRTLVVNIVIAALLVTLVSILGSYYLQGIIDTYIPDNMKNTLGIVSLGLIFAYIIQQLLSYARDYLLIVMGQRLSIDIVLSYIKHIFELPMSFFATRRTGEIVSRFTDANAIIEALASTMLSVFLDLGILMIVGTVLVVQNSTLFFISLVAIPAYALVVWLFMRPFSKMNNDQMQAGSMLSSSIIEDINGIETIKALNSEETAYHKIDHEFVTYLEKSFVYAKTEAVQNAIKSLLQLTLNVLILWVGAQLVMTNKISVGQLITYNSLLGFFTDPLQNIINLQTKLQQASVANNRLNEVYLVDSEFNDTDQITDKIQPNNPLVAEHISYNYGFGDLAIDDVSLTINAGEKIALVGISGSGKSTLVKLLVNFFEPETGKILLGQTPLDNINKHDLRAYINYLPQEPFIFSGSIMDNLLLGAKNGTTQEDILRAVEIAEIKDDIEKMSQGFGTELAESGNISGGQKQRIALARAILVDSPVLILDESTSNLDILTEKKIIDNLMILKDKTIIFVAHRLTISQRVDRILTMQNGKIIEDGSHNKLLQSGGFYASLFNQ</sequence>
<comment type="subcellular location">
    <subcellularLocation>
        <location evidence="1">Cell membrane</location>
        <topology evidence="1">Multi-pass membrane protein</topology>
    </subcellularLocation>
</comment>
<keyword evidence="8" id="KW-0788">Thiol protease</keyword>
<keyword evidence="13 15" id="KW-0472">Membrane</keyword>
<dbReference type="Pfam" id="PF00005">
    <property type="entry name" value="ABC_tran"/>
    <property type="match status" value="1"/>
</dbReference>
<dbReference type="PANTHER" id="PTHR24221:SF654">
    <property type="entry name" value="ATP-BINDING CASSETTE SUB-FAMILY B MEMBER 6"/>
    <property type="match status" value="1"/>
</dbReference>
<dbReference type="GO" id="GO:0016887">
    <property type="term" value="F:ATP hydrolysis activity"/>
    <property type="evidence" value="ECO:0007669"/>
    <property type="project" value="InterPro"/>
</dbReference>
<feature type="transmembrane region" description="Helical" evidence="15">
    <location>
        <begin position="401"/>
        <end position="420"/>
    </location>
</feature>
<evidence type="ECO:0000256" key="14">
    <source>
        <dbReference type="ARBA" id="ARBA00043264"/>
    </source>
</evidence>
<dbReference type="SMART" id="SM00382">
    <property type="entry name" value="AAA"/>
    <property type="match status" value="1"/>
</dbReference>
<dbReference type="AlphaFoldDB" id="Q7X5J8"/>
<keyword evidence="4" id="KW-0645">Protease</keyword>
<dbReference type="GO" id="GO:0034040">
    <property type="term" value="F:ATPase-coupled lipid transmembrane transporter activity"/>
    <property type="evidence" value="ECO:0007669"/>
    <property type="project" value="TreeGrafter"/>
</dbReference>
<feature type="domain" description="Peptidase C39" evidence="18">
    <location>
        <begin position="16"/>
        <end position="143"/>
    </location>
</feature>
<keyword evidence="6" id="KW-0547">Nucleotide-binding</keyword>
<protein>
    <submittedName>
        <fullName evidence="19">MesD</fullName>
    </submittedName>
</protein>
<dbReference type="Pfam" id="PF00664">
    <property type="entry name" value="ABC_membrane"/>
    <property type="match status" value="1"/>
</dbReference>
<evidence type="ECO:0000256" key="9">
    <source>
        <dbReference type="ARBA" id="ARBA00022840"/>
    </source>
</evidence>
<dbReference type="GO" id="GO:0006508">
    <property type="term" value="P:proteolysis"/>
    <property type="evidence" value="ECO:0007669"/>
    <property type="project" value="UniProtKB-KW"/>
</dbReference>
<evidence type="ECO:0000259" key="16">
    <source>
        <dbReference type="PROSITE" id="PS50893"/>
    </source>
</evidence>
<evidence type="ECO:0000256" key="11">
    <source>
        <dbReference type="ARBA" id="ARBA00022967"/>
    </source>
</evidence>
<evidence type="ECO:0000256" key="10">
    <source>
        <dbReference type="ARBA" id="ARBA00022927"/>
    </source>
</evidence>
<dbReference type="InterPro" id="IPR005074">
    <property type="entry name" value="Peptidase_C39"/>
</dbReference>
<keyword evidence="19" id="KW-0614">Plasmid</keyword>
<keyword evidence="11" id="KW-1278">Translocase</keyword>
<dbReference type="InterPro" id="IPR036640">
    <property type="entry name" value="ABC1_TM_sf"/>
</dbReference>
<dbReference type="PROSITE" id="PS50929">
    <property type="entry name" value="ABC_TM1F"/>
    <property type="match status" value="1"/>
</dbReference>
<evidence type="ECO:0000256" key="5">
    <source>
        <dbReference type="ARBA" id="ARBA00022692"/>
    </source>
</evidence>
<evidence type="ECO:0000256" key="13">
    <source>
        <dbReference type="ARBA" id="ARBA00023136"/>
    </source>
</evidence>
<dbReference type="SUPFAM" id="SSF90123">
    <property type="entry name" value="ABC transporter transmembrane region"/>
    <property type="match status" value="1"/>
</dbReference>
<dbReference type="SUPFAM" id="SSF52540">
    <property type="entry name" value="P-loop containing nucleoside triphosphate hydrolases"/>
    <property type="match status" value="1"/>
</dbReference>
<dbReference type="InterPro" id="IPR003439">
    <property type="entry name" value="ABC_transporter-like_ATP-bd"/>
</dbReference>
<dbReference type="InterPro" id="IPR003593">
    <property type="entry name" value="AAA+_ATPase"/>
</dbReference>
<dbReference type="Gene3D" id="1.20.1560.10">
    <property type="entry name" value="ABC transporter type 1, transmembrane domain"/>
    <property type="match status" value="1"/>
</dbReference>
<dbReference type="PANTHER" id="PTHR24221">
    <property type="entry name" value="ATP-BINDING CASSETTE SUB-FAMILY B"/>
    <property type="match status" value="1"/>
</dbReference>
<dbReference type="GO" id="GO:0043214">
    <property type="term" value="F:ABC-type bacteriocin transporter activity"/>
    <property type="evidence" value="ECO:0007669"/>
    <property type="project" value="InterPro"/>
</dbReference>
<dbReference type="PROSITE" id="PS50990">
    <property type="entry name" value="PEPTIDASE_C39"/>
    <property type="match status" value="1"/>
</dbReference>
<feature type="domain" description="ABC transporter" evidence="16">
    <location>
        <begin position="489"/>
        <end position="722"/>
    </location>
</feature>
<evidence type="ECO:0000256" key="8">
    <source>
        <dbReference type="ARBA" id="ARBA00022807"/>
    </source>
</evidence>
<organism evidence="19">
    <name type="scientific">Leuconostoc mesenteroides subsp. mesenteroides</name>
    <dbReference type="NCBI Taxonomy" id="33967"/>
    <lineage>
        <taxon>Bacteria</taxon>
        <taxon>Bacillati</taxon>
        <taxon>Bacillota</taxon>
        <taxon>Bacilli</taxon>
        <taxon>Lactobacillales</taxon>
        <taxon>Lactobacillaceae</taxon>
        <taxon>Leuconostoc</taxon>
    </lineage>
</organism>
<keyword evidence="2" id="KW-0813">Transport</keyword>
<dbReference type="PROSITE" id="PS00211">
    <property type="entry name" value="ABC_TRANSPORTER_1"/>
    <property type="match status" value="1"/>
</dbReference>
<keyword evidence="12 15" id="KW-1133">Transmembrane helix</keyword>
<keyword evidence="14" id="KW-0080">Bacteriocin transport</keyword>
<keyword evidence="10" id="KW-0653">Protein transport</keyword>
<evidence type="ECO:0000256" key="12">
    <source>
        <dbReference type="ARBA" id="ARBA00022989"/>
    </source>
</evidence>
<keyword evidence="3" id="KW-1003">Cell membrane</keyword>
<evidence type="ECO:0000256" key="2">
    <source>
        <dbReference type="ARBA" id="ARBA00022448"/>
    </source>
</evidence>
<feature type="transmembrane region" description="Helical" evidence="15">
    <location>
        <begin position="172"/>
        <end position="194"/>
    </location>
</feature>
<evidence type="ECO:0000256" key="15">
    <source>
        <dbReference type="SAM" id="Phobius"/>
    </source>
</evidence>
<dbReference type="NCBIfam" id="TIGR01193">
    <property type="entry name" value="bacteriocin_ABC"/>
    <property type="match status" value="1"/>
</dbReference>
<geneLocation type="plasmid" evidence="19">
    <name>pFR38</name>
</geneLocation>
<dbReference type="GO" id="GO:0015031">
    <property type="term" value="P:protein transport"/>
    <property type="evidence" value="ECO:0007669"/>
    <property type="project" value="UniProtKB-KW"/>
</dbReference>
<accession>Q7X5J8</accession>
<proteinExistence type="predicted"/>
<evidence type="ECO:0000313" key="19">
    <source>
        <dbReference type="EMBL" id="AAP37397.1"/>
    </source>
</evidence>
<evidence type="ECO:0000256" key="1">
    <source>
        <dbReference type="ARBA" id="ARBA00004651"/>
    </source>
</evidence>
<dbReference type="GO" id="GO:0008234">
    <property type="term" value="F:cysteine-type peptidase activity"/>
    <property type="evidence" value="ECO:0007669"/>
    <property type="project" value="UniProtKB-KW"/>
</dbReference>
<dbReference type="GO" id="GO:0005886">
    <property type="term" value="C:plasma membrane"/>
    <property type="evidence" value="ECO:0007669"/>
    <property type="project" value="UniProtKB-SubCell"/>
</dbReference>
<dbReference type="PROSITE" id="PS50893">
    <property type="entry name" value="ABC_TRANSPORTER_2"/>
    <property type="match status" value="1"/>
</dbReference>
<keyword evidence="9" id="KW-0067">ATP-binding</keyword>
<name>Q7X5J8_LEUMS</name>
<feature type="transmembrane region" description="Helical" evidence="15">
    <location>
        <begin position="283"/>
        <end position="306"/>
    </location>
</feature>
<feature type="domain" description="ABC transmembrane type-1" evidence="17">
    <location>
        <begin position="176"/>
        <end position="455"/>
    </location>
</feature>
<dbReference type="GO" id="GO:0005524">
    <property type="term" value="F:ATP binding"/>
    <property type="evidence" value="ECO:0007669"/>
    <property type="project" value="UniProtKB-KW"/>
</dbReference>
<evidence type="ECO:0000256" key="4">
    <source>
        <dbReference type="ARBA" id="ARBA00022670"/>
    </source>
</evidence>
<evidence type="ECO:0000256" key="7">
    <source>
        <dbReference type="ARBA" id="ARBA00022801"/>
    </source>
</evidence>
<evidence type="ECO:0000256" key="3">
    <source>
        <dbReference type="ARBA" id="ARBA00022475"/>
    </source>
</evidence>
<dbReference type="Pfam" id="PF03412">
    <property type="entry name" value="Peptidase_C39"/>
    <property type="match status" value="1"/>
</dbReference>
<dbReference type="Gene3D" id="3.90.70.10">
    <property type="entry name" value="Cysteine proteinases"/>
    <property type="match status" value="1"/>
</dbReference>
<dbReference type="InterPro" id="IPR005897">
    <property type="entry name" value="Pept_C39_ABC_bacteriocin"/>
</dbReference>
<dbReference type="Gene3D" id="3.40.50.300">
    <property type="entry name" value="P-loop containing nucleotide triphosphate hydrolases"/>
    <property type="match status" value="1"/>
</dbReference>
<dbReference type="CDD" id="cd18570">
    <property type="entry name" value="ABC_6TM_PCAT1_LagD_like"/>
    <property type="match status" value="1"/>
</dbReference>
<dbReference type="InterPro" id="IPR027417">
    <property type="entry name" value="P-loop_NTPase"/>
</dbReference>
<dbReference type="MEROPS" id="C39.001"/>
<dbReference type="FunFam" id="3.40.50.300:FF:000299">
    <property type="entry name" value="ABC transporter ATP-binding protein/permease"/>
    <property type="match status" value="1"/>
</dbReference>
<dbReference type="EMBL" id="AY286003">
    <property type="protein sequence ID" value="AAP37397.1"/>
    <property type="molecule type" value="Genomic_DNA"/>
</dbReference>